<feature type="signal peptide" evidence="1">
    <location>
        <begin position="1"/>
        <end position="22"/>
    </location>
</feature>
<evidence type="ECO:0000313" key="4">
    <source>
        <dbReference type="Proteomes" id="UP000239800"/>
    </source>
</evidence>
<feature type="chain" id="PRO_5015484559" description="DUF547 domain-containing protein" evidence="1">
    <location>
        <begin position="23"/>
        <end position="245"/>
    </location>
</feature>
<comment type="caution">
    <text evidence="3">The sequence shown here is derived from an EMBL/GenBank/DDBJ whole genome shotgun (WGS) entry which is preliminary data.</text>
</comment>
<proteinExistence type="predicted"/>
<accession>A0A2S7KLN8</accession>
<dbReference type="PANTHER" id="PTHR46361">
    <property type="entry name" value="ELECTRON CARRIER/ PROTEIN DISULFIDE OXIDOREDUCTASE"/>
    <property type="match status" value="1"/>
</dbReference>
<gene>
    <name evidence="3" type="ORF">BST85_00380</name>
</gene>
<dbReference type="Pfam" id="PF04784">
    <property type="entry name" value="DUF547"/>
    <property type="match status" value="1"/>
</dbReference>
<dbReference type="AlphaFoldDB" id="A0A2S7KLN8"/>
<dbReference type="RefSeq" id="WP_104811444.1">
    <property type="nucleotide sequence ID" value="NZ_MQUB01000001.1"/>
</dbReference>
<organism evidence="3 4">
    <name type="scientific">Aureitalea marina</name>
    <dbReference type="NCBI Taxonomy" id="930804"/>
    <lineage>
        <taxon>Bacteria</taxon>
        <taxon>Pseudomonadati</taxon>
        <taxon>Bacteroidota</taxon>
        <taxon>Flavobacteriia</taxon>
        <taxon>Flavobacteriales</taxon>
        <taxon>Flavobacteriaceae</taxon>
        <taxon>Aureitalea</taxon>
    </lineage>
</organism>
<feature type="domain" description="DUF547" evidence="2">
    <location>
        <begin position="77"/>
        <end position="181"/>
    </location>
</feature>
<evidence type="ECO:0000313" key="3">
    <source>
        <dbReference type="EMBL" id="PQB03522.1"/>
    </source>
</evidence>
<dbReference type="Proteomes" id="UP000239800">
    <property type="component" value="Unassembled WGS sequence"/>
</dbReference>
<reference evidence="3 4" key="1">
    <citation type="submission" date="2016-11" db="EMBL/GenBank/DDBJ databases">
        <title>Trade-off between light-utilization and light-protection in marine flavobacteria.</title>
        <authorList>
            <person name="Kumagai Y."/>
        </authorList>
    </citation>
    <scope>NUCLEOTIDE SEQUENCE [LARGE SCALE GENOMIC DNA]</scope>
    <source>
        <strain evidence="3 4">NBRC 107741</strain>
    </source>
</reference>
<keyword evidence="4" id="KW-1185">Reference proteome</keyword>
<dbReference type="EMBL" id="MQUB01000001">
    <property type="protein sequence ID" value="PQB03522.1"/>
    <property type="molecule type" value="Genomic_DNA"/>
</dbReference>
<dbReference type="OrthoDB" id="526867at2"/>
<evidence type="ECO:0000256" key="1">
    <source>
        <dbReference type="SAM" id="SignalP"/>
    </source>
</evidence>
<name>A0A2S7KLN8_9FLAO</name>
<evidence type="ECO:0000259" key="2">
    <source>
        <dbReference type="Pfam" id="PF04784"/>
    </source>
</evidence>
<dbReference type="PANTHER" id="PTHR46361:SF3">
    <property type="entry name" value="ELECTRON CARRIER_ PROTEIN DISULFIDE OXIDOREDUCTASE"/>
    <property type="match status" value="1"/>
</dbReference>
<protein>
    <recommendedName>
        <fullName evidence="2">DUF547 domain-containing protein</fullName>
    </recommendedName>
</protein>
<sequence length="245" mass="28555">MKNLMIIGLLVLSMTLSGHMMAQHTEKGQAPNHDQWTALLQKHVDAAGWVNYTGFVEDRDALKIYLDLLQKTPPGDHWSREDKLAYYINVYNAYTVELILQNYPLKSIKEINAPWNQKIVRLGEDELSLNDVEHEILRKMDEPRIHFAINCASVSCPRLLNEAFTPNKLEAQLDQLTREFLNSDKNQYEGKKARISQIFKWFTKDFQVDGKKNVIGFINPYLETPLDPKTKIAYLEYDWNLNELR</sequence>
<dbReference type="InterPro" id="IPR006869">
    <property type="entry name" value="DUF547"/>
</dbReference>
<keyword evidence="1" id="KW-0732">Signal</keyword>